<dbReference type="AlphaFoldDB" id="A0RYI0"/>
<dbReference type="Proteomes" id="UP000000758">
    <property type="component" value="Chromosome"/>
</dbReference>
<organism evidence="1 2">
    <name type="scientific">Cenarchaeum symbiosum (strain A)</name>
    <dbReference type="NCBI Taxonomy" id="414004"/>
    <lineage>
        <taxon>Archaea</taxon>
        <taxon>Nitrososphaerota</taxon>
        <taxon>Candidatus Cenarchaeales</taxon>
        <taxon>Candidatus Cenarchaeaceae</taxon>
        <taxon>Candidatus Cenarchaeum</taxon>
    </lineage>
</organism>
<protein>
    <submittedName>
        <fullName evidence="1">Uncharacterized protein</fullName>
    </submittedName>
</protein>
<accession>A0RYI0</accession>
<dbReference type="EnsemblBacteria" id="ABK78397">
    <property type="protein sequence ID" value="ABK78397"/>
    <property type="gene ID" value="CENSYa_1787"/>
</dbReference>
<dbReference type="HOGENOM" id="CLU_2695562_0_0_2"/>
<dbReference type="EMBL" id="DP000238">
    <property type="protein sequence ID" value="ABK78397.1"/>
    <property type="molecule type" value="Genomic_DNA"/>
</dbReference>
<evidence type="ECO:0000313" key="1">
    <source>
        <dbReference type="EMBL" id="ABK78397.1"/>
    </source>
</evidence>
<name>A0RYI0_CENSY</name>
<sequence>MRRKCPKCGSKKVVEIMYGLPPMGDQWKKDLDEGKFVLGGCCVTNHDPKWYCKDCSLEFYKLGEIPPEAGWNT</sequence>
<dbReference type="KEGG" id="csy:CENSYa_1787"/>
<keyword evidence="2" id="KW-1185">Reference proteome</keyword>
<evidence type="ECO:0000313" key="2">
    <source>
        <dbReference type="Proteomes" id="UP000000758"/>
    </source>
</evidence>
<proteinExistence type="predicted"/>
<reference evidence="1 2" key="1">
    <citation type="journal article" date="2006" name="Proc. Natl. Acad. Sci. U.S.A.">
        <title>Genomic analysis of the uncultivated marine crenarchaeote Cenarchaeum symbiosum.</title>
        <authorList>
            <person name="Hallam S.J."/>
            <person name="Konstantinidis K.T."/>
            <person name="Putnam N."/>
            <person name="Schleper C."/>
            <person name="Watanabe Y."/>
            <person name="Sugahara J."/>
            <person name="Preston C."/>
            <person name="de la Torre J."/>
            <person name="Richardson P.M."/>
            <person name="DeLong E.F."/>
        </authorList>
    </citation>
    <scope>NUCLEOTIDE SEQUENCE [LARGE SCALE GENOMIC DNA]</scope>
    <source>
        <strain evidence="2">A</strain>
    </source>
</reference>
<gene>
    <name evidence="1" type="ordered locus">CENSYa_1787</name>
</gene>
<dbReference type="STRING" id="414004.CENSYa_1787"/>